<comment type="caution">
    <text evidence="2">The sequence shown here is derived from an EMBL/GenBank/DDBJ whole genome shotgun (WGS) entry which is preliminary data.</text>
</comment>
<dbReference type="AlphaFoldDB" id="A0A4U5PJD1"/>
<evidence type="ECO:0000256" key="1">
    <source>
        <dbReference type="SAM" id="MobiDB-lite"/>
    </source>
</evidence>
<sequence>MLPLASLNTSRPVNLLSLDRPVGPFDKTYSALGVLTHVSVPLTQISAALSSTSWLQQTPQQQQPPEQQLQPEEPNKPEEPSEEQQPEKKAPKKSKKLKDAENKKEMVVNMPTSPISQLISAEALAGKDKSMLMRPQAEQHHGFVTPPPSVLPRIDSASSLVGGTPTSGYHQVPDLHHQSHGSPVLTPEHPSSLVGVPHHPLQQPHEVLSAQMQLFQASQQQQLFLQMAALNPAVIQQYQMYMMALQQQQQKLQQFQSPQNSSAASPFHVMPTTSHDVQVDIEASPPTPESFPGDIDTISMAMDTSDSGSSSSAQDQMIEEMDDDEIMSRIEKARLSDKEALAVLVLAGLANQ</sequence>
<accession>A0A4U5PJD1</accession>
<proteinExistence type="predicted"/>
<feature type="compositionally biased region" description="Low complexity" evidence="1">
    <location>
        <begin position="56"/>
        <end position="72"/>
    </location>
</feature>
<protein>
    <submittedName>
        <fullName evidence="2">Uncharacterized protein</fullName>
    </submittedName>
</protein>
<evidence type="ECO:0000313" key="2">
    <source>
        <dbReference type="EMBL" id="TKR96710.1"/>
    </source>
</evidence>
<feature type="region of interest" description="Disordered" evidence="1">
    <location>
        <begin position="53"/>
        <end position="108"/>
    </location>
</feature>
<keyword evidence="3" id="KW-1185">Reference proteome</keyword>
<feature type="compositionally biased region" description="Basic and acidic residues" evidence="1">
    <location>
        <begin position="73"/>
        <end position="89"/>
    </location>
</feature>
<reference evidence="2 3" key="2">
    <citation type="journal article" date="2019" name="G3 (Bethesda)">
        <title>Hybrid Assembly of the Genome of the Entomopathogenic Nematode Steinernema carpocapsae Identifies the X-Chromosome.</title>
        <authorList>
            <person name="Serra L."/>
            <person name="Macchietto M."/>
            <person name="Macias-Munoz A."/>
            <person name="McGill C.J."/>
            <person name="Rodriguez I.M."/>
            <person name="Rodriguez B."/>
            <person name="Murad R."/>
            <person name="Mortazavi A."/>
        </authorList>
    </citation>
    <scope>NUCLEOTIDE SEQUENCE [LARGE SCALE GENOMIC DNA]</scope>
    <source>
        <strain evidence="2 3">ALL</strain>
    </source>
</reference>
<organism evidence="2 3">
    <name type="scientific">Steinernema carpocapsae</name>
    <name type="common">Entomopathogenic nematode</name>
    <dbReference type="NCBI Taxonomy" id="34508"/>
    <lineage>
        <taxon>Eukaryota</taxon>
        <taxon>Metazoa</taxon>
        <taxon>Ecdysozoa</taxon>
        <taxon>Nematoda</taxon>
        <taxon>Chromadorea</taxon>
        <taxon>Rhabditida</taxon>
        <taxon>Tylenchina</taxon>
        <taxon>Panagrolaimomorpha</taxon>
        <taxon>Strongyloidoidea</taxon>
        <taxon>Steinernematidae</taxon>
        <taxon>Steinernema</taxon>
    </lineage>
</organism>
<reference evidence="2 3" key="1">
    <citation type="journal article" date="2015" name="Genome Biol.">
        <title>Comparative genomics of Steinernema reveals deeply conserved gene regulatory networks.</title>
        <authorList>
            <person name="Dillman A.R."/>
            <person name="Macchietto M."/>
            <person name="Porter C.F."/>
            <person name="Rogers A."/>
            <person name="Williams B."/>
            <person name="Antoshechkin I."/>
            <person name="Lee M.M."/>
            <person name="Goodwin Z."/>
            <person name="Lu X."/>
            <person name="Lewis E.E."/>
            <person name="Goodrich-Blair H."/>
            <person name="Stock S.P."/>
            <person name="Adams B.J."/>
            <person name="Sternberg P.W."/>
            <person name="Mortazavi A."/>
        </authorList>
    </citation>
    <scope>NUCLEOTIDE SEQUENCE [LARGE SCALE GENOMIC DNA]</scope>
    <source>
        <strain evidence="2 3">ALL</strain>
    </source>
</reference>
<dbReference type="Proteomes" id="UP000298663">
    <property type="component" value="Unassembled WGS sequence"/>
</dbReference>
<feature type="compositionally biased region" description="Basic and acidic residues" evidence="1">
    <location>
        <begin position="97"/>
        <end position="106"/>
    </location>
</feature>
<evidence type="ECO:0000313" key="3">
    <source>
        <dbReference type="Proteomes" id="UP000298663"/>
    </source>
</evidence>
<name>A0A4U5PJD1_STECR</name>
<dbReference type="EMBL" id="AZBU02000002">
    <property type="protein sequence ID" value="TKR96710.1"/>
    <property type="molecule type" value="Genomic_DNA"/>
</dbReference>
<gene>
    <name evidence="2" type="ORF">L596_010692</name>
</gene>